<dbReference type="RefSeq" id="WP_188855319.1">
    <property type="nucleotide sequence ID" value="NZ_BMJJ01000020.1"/>
</dbReference>
<organism evidence="5 6">
    <name type="scientific">Aureimonas glaciei</name>
    <dbReference type="NCBI Taxonomy" id="1776957"/>
    <lineage>
        <taxon>Bacteria</taxon>
        <taxon>Pseudomonadati</taxon>
        <taxon>Pseudomonadota</taxon>
        <taxon>Alphaproteobacteria</taxon>
        <taxon>Hyphomicrobiales</taxon>
        <taxon>Aurantimonadaceae</taxon>
        <taxon>Aureimonas</taxon>
    </lineage>
</organism>
<evidence type="ECO:0000256" key="2">
    <source>
        <dbReference type="ARBA" id="ARBA00022670"/>
    </source>
</evidence>
<sequence>MDHLDLQFRFSATDDTGIFTGYAAIYAEMNSHGETIKPGAFRKTLAEHKRSGTRPVMLWSHNPSEIIGVWDEIEEDAKGLRVKGRIIRETARGAETYALIKAGAVNGLSMGFRARSATRSADGGRVLTDIELVEISVVGLPSAAKARIKSLNSLRSGRSLSAAAFVEACRKATRSLEKRK</sequence>
<dbReference type="NCBIfam" id="TIGR01543">
    <property type="entry name" value="proheadase_HK97"/>
    <property type="match status" value="1"/>
</dbReference>
<evidence type="ECO:0000259" key="4">
    <source>
        <dbReference type="Pfam" id="PF04586"/>
    </source>
</evidence>
<dbReference type="InterPro" id="IPR054613">
    <property type="entry name" value="Peptidase_S78_dom"/>
</dbReference>
<dbReference type="Proteomes" id="UP000613160">
    <property type="component" value="Unassembled WGS sequence"/>
</dbReference>
<keyword evidence="2" id="KW-0645">Protease</keyword>
<evidence type="ECO:0000313" key="5">
    <source>
        <dbReference type="EMBL" id="GGD42589.1"/>
    </source>
</evidence>
<proteinExistence type="predicted"/>
<evidence type="ECO:0000256" key="3">
    <source>
        <dbReference type="ARBA" id="ARBA00022801"/>
    </source>
</evidence>
<accession>A0A916YF23</accession>
<evidence type="ECO:0000256" key="1">
    <source>
        <dbReference type="ARBA" id="ARBA00022612"/>
    </source>
</evidence>
<protein>
    <submittedName>
        <fullName evidence="5">Peptidase U35</fullName>
    </submittedName>
</protein>
<dbReference type="GO" id="GO:0008233">
    <property type="term" value="F:peptidase activity"/>
    <property type="evidence" value="ECO:0007669"/>
    <property type="project" value="UniProtKB-KW"/>
</dbReference>
<keyword evidence="3" id="KW-0378">Hydrolase</keyword>
<reference evidence="5" key="1">
    <citation type="journal article" date="2014" name="Int. J. Syst. Evol. Microbiol.">
        <title>Complete genome sequence of Corynebacterium casei LMG S-19264T (=DSM 44701T), isolated from a smear-ripened cheese.</title>
        <authorList>
            <consortium name="US DOE Joint Genome Institute (JGI-PGF)"/>
            <person name="Walter F."/>
            <person name="Albersmeier A."/>
            <person name="Kalinowski J."/>
            <person name="Ruckert C."/>
        </authorList>
    </citation>
    <scope>NUCLEOTIDE SEQUENCE</scope>
    <source>
        <strain evidence="5">CGMCC 1.15493</strain>
    </source>
</reference>
<comment type="caution">
    <text evidence="5">The sequence shown here is derived from an EMBL/GenBank/DDBJ whole genome shotgun (WGS) entry which is preliminary data.</text>
</comment>
<dbReference type="GO" id="GO:0006508">
    <property type="term" value="P:proteolysis"/>
    <property type="evidence" value="ECO:0007669"/>
    <property type="project" value="UniProtKB-KW"/>
</dbReference>
<keyword evidence="6" id="KW-1185">Reference proteome</keyword>
<reference evidence="5" key="2">
    <citation type="submission" date="2020-09" db="EMBL/GenBank/DDBJ databases">
        <authorList>
            <person name="Sun Q."/>
            <person name="Zhou Y."/>
        </authorList>
    </citation>
    <scope>NUCLEOTIDE SEQUENCE</scope>
    <source>
        <strain evidence="5">CGMCC 1.15493</strain>
    </source>
</reference>
<dbReference type="SUPFAM" id="SSF50789">
    <property type="entry name" value="Herpes virus serine proteinase, assemblin"/>
    <property type="match status" value="1"/>
</dbReference>
<dbReference type="AlphaFoldDB" id="A0A916YF23"/>
<dbReference type="EMBL" id="BMJJ01000020">
    <property type="protein sequence ID" value="GGD42589.1"/>
    <property type="molecule type" value="Genomic_DNA"/>
</dbReference>
<name>A0A916YF23_9HYPH</name>
<gene>
    <name evidence="5" type="ORF">GCM10011335_51620</name>
</gene>
<dbReference type="Pfam" id="PF04586">
    <property type="entry name" value="Peptidase_S78"/>
    <property type="match status" value="1"/>
</dbReference>
<feature type="domain" description="Prohead serine protease" evidence="4">
    <location>
        <begin position="12"/>
        <end position="153"/>
    </location>
</feature>
<keyword evidence="1" id="KW-1188">Viral release from host cell</keyword>
<dbReference type="InterPro" id="IPR006433">
    <property type="entry name" value="Prohead_protease"/>
</dbReference>
<evidence type="ECO:0000313" key="6">
    <source>
        <dbReference type="Proteomes" id="UP000613160"/>
    </source>
</evidence>